<evidence type="ECO:0000256" key="6">
    <source>
        <dbReference type="ARBA" id="ARBA00022824"/>
    </source>
</evidence>
<dbReference type="InterPro" id="IPR004255">
    <property type="entry name" value="O-acyltransferase_WSD1_N"/>
</dbReference>
<comment type="pathway">
    <text evidence="4">Lipid metabolism.</text>
</comment>
<dbReference type="GO" id="GO:0019432">
    <property type="term" value="P:triglyceride biosynthetic process"/>
    <property type="evidence" value="ECO:0007669"/>
    <property type="project" value="TreeGrafter"/>
</dbReference>
<dbReference type="PANTHER" id="PTHR31650">
    <property type="entry name" value="O-ACYLTRANSFERASE (WSD1-LIKE) FAMILY PROTEIN"/>
    <property type="match status" value="1"/>
</dbReference>
<keyword evidence="7" id="KW-0012">Acyltransferase</keyword>
<evidence type="ECO:0008006" key="15">
    <source>
        <dbReference type="Google" id="ProtNLM"/>
    </source>
</evidence>
<comment type="caution">
    <text evidence="13">The sequence shown here is derived from an EMBL/GenBank/DDBJ whole genome shotgun (WGS) entry which is preliminary data.</text>
</comment>
<evidence type="ECO:0000256" key="1">
    <source>
        <dbReference type="ARBA" id="ARBA00004162"/>
    </source>
</evidence>
<name>A0AAP0Q402_9MAGN</name>
<gene>
    <name evidence="13" type="ORF">Scep_001686</name>
</gene>
<dbReference type="InterPro" id="IPR009721">
    <property type="entry name" value="O-acyltransferase_WSD1_C"/>
</dbReference>
<evidence type="ECO:0000256" key="9">
    <source>
        <dbReference type="ARBA" id="ARBA00047604"/>
    </source>
</evidence>
<dbReference type="Gene3D" id="3.30.559.10">
    <property type="entry name" value="Chloramphenicol acetyltransferase-like domain"/>
    <property type="match status" value="1"/>
</dbReference>
<evidence type="ECO:0000256" key="2">
    <source>
        <dbReference type="ARBA" id="ARBA00004586"/>
    </source>
</evidence>
<dbReference type="AlphaFoldDB" id="A0AAP0Q402"/>
<evidence type="ECO:0000256" key="10">
    <source>
        <dbReference type="ARBA" id="ARBA00048109"/>
    </source>
</evidence>
<dbReference type="PANTHER" id="PTHR31650:SF34">
    <property type="entry name" value="O-ACYLTRANSFERASE WSD1-LIKE ISOFORM X1"/>
    <property type="match status" value="1"/>
</dbReference>
<dbReference type="GO" id="GO:0005886">
    <property type="term" value="C:plasma membrane"/>
    <property type="evidence" value="ECO:0007669"/>
    <property type="project" value="UniProtKB-SubCell"/>
</dbReference>
<evidence type="ECO:0000313" key="14">
    <source>
        <dbReference type="Proteomes" id="UP001419268"/>
    </source>
</evidence>
<dbReference type="InterPro" id="IPR023213">
    <property type="entry name" value="CAT-like_dom_sf"/>
</dbReference>
<protein>
    <recommendedName>
        <fullName evidence="15">Diacylglycerol O-acyltransferase</fullName>
    </recommendedName>
</protein>
<evidence type="ECO:0000256" key="7">
    <source>
        <dbReference type="ARBA" id="ARBA00023315"/>
    </source>
</evidence>
<sequence length="540" mass="61273">MRERNKSSTMASLTSTNNVPLIKQTSLQSIDDNNDAQLEPMEPCSQCINTSVLSLTIVAIACSEVPFDEKKITDMVRDDLLRVNPCFSSIVVRDKMGRQWWKRVEVRMEDHIVIPSFPPGLTPEEYTNHFDEYLAKINHDELSMDKPLWELHLVKYPTREGEGTLVFKMHHALGDGFSIMGAVFSCLKRADDPSLPLTFPCASASNARQQSDERNVLGKVVRFIDGGWNSVTGFLMSFLRSTVLEDDRTVIRSRKPRVEDLPCDIASVTFSMDDIKRVKSNLNVRRIWIVISRISPLTFMSHTVNDIVVGTIFYGTELYTKALNPSSNHLRRTALVLLNTRMLKGYRNLEEMLEKDLWGNSFSFIHLPLPSVRADKEKIDPLKFIFRAHRTIKRSKNSLGTHLNGSLLQLVGRLKGIEVCHLFVLTTSLLIFMTLKNMMNSDMFQAMSRYIYSTLENTSMAISNMVGPTEKMNIAGHPINNLYFTVTGSPQSLLFTVLSYMGKLRIVVKSERGFIDSQNFTSCLKEAFKKICEAADKADK</sequence>
<comment type="similarity">
    <text evidence="8">In the N-terminal section; belongs to the long-chain O-acyltransferase family.</text>
</comment>
<dbReference type="Pfam" id="PF06974">
    <property type="entry name" value="WS_DGAT_C"/>
    <property type="match status" value="1"/>
</dbReference>
<reference evidence="13 14" key="1">
    <citation type="submission" date="2024-01" db="EMBL/GenBank/DDBJ databases">
        <title>Genome assemblies of Stephania.</title>
        <authorList>
            <person name="Yang L."/>
        </authorList>
    </citation>
    <scope>NUCLEOTIDE SEQUENCE [LARGE SCALE GENOMIC DNA]</scope>
    <source>
        <strain evidence="13">JXDWG</strain>
        <tissue evidence="13">Leaf</tissue>
    </source>
</reference>
<comment type="catalytic activity">
    <reaction evidence="9">
        <text>a long chain fatty alcohol + a fatty acyl-CoA = a long-chain alcohol wax ester + CoA</text>
        <dbReference type="Rhea" id="RHEA:38443"/>
        <dbReference type="ChEBI" id="CHEBI:17135"/>
        <dbReference type="ChEBI" id="CHEBI:57287"/>
        <dbReference type="ChEBI" id="CHEBI:77636"/>
        <dbReference type="ChEBI" id="CHEBI:235323"/>
        <dbReference type="EC" id="2.3.1.75"/>
    </reaction>
</comment>
<evidence type="ECO:0000259" key="12">
    <source>
        <dbReference type="Pfam" id="PF06974"/>
    </source>
</evidence>
<dbReference type="GO" id="GO:0047196">
    <property type="term" value="F:long-chain-alcohol O-fatty-acyltransferase activity"/>
    <property type="evidence" value="ECO:0007669"/>
    <property type="project" value="UniProtKB-EC"/>
</dbReference>
<keyword evidence="6" id="KW-0256">Endoplasmic reticulum</keyword>
<keyword evidence="14" id="KW-1185">Reference proteome</keyword>
<comment type="catalytic activity">
    <reaction evidence="10">
        <text>an acyl-CoA + a 1,2-diacyl-sn-glycerol = a triacyl-sn-glycerol + CoA</text>
        <dbReference type="Rhea" id="RHEA:10868"/>
        <dbReference type="ChEBI" id="CHEBI:17815"/>
        <dbReference type="ChEBI" id="CHEBI:57287"/>
        <dbReference type="ChEBI" id="CHEBI:58342"/>
        <dbReference type="ChEBI" id="CHEBI:64615"/>
        <dbReference type="EC" id="2.3.1.20"/>
    </reaction>
</comment>
<dbReference type="EMBL" id="JBBNAG010000001">
    <property type="protein sequence ID" value="KAK9166495.1"/>
    <property type="molecule type" value="Genomic_DNA"/>
</dbReference>
<dbReference type="Proteomes" id="UP001419268">
    <property type="component" value="Unassembled WGS sequence"/>
</dbReference>
<evidence type="ECO:0000256" key="3">
    <source>
        <dbReference type="ARBA" id="ARBA00004771"/>
    </source>
</evidence>
<dbReference type="GO" id="GO:0005789">
    <property type="term" value="C:endoplasmic reticulum membrane"/>
    <property type="evidence" value="ECO:0007669"/>
    <property type="project" value="UniProtKB-SubCell"/>
</dbReference>
<comment type="subcellular location">
    <subcellularLocation>
        <location evidence="1">Cell membrane</location>
        <topology evidence="1">Single-pass membrane protein</topology>
    </subcellularLocation>
    <subcellularLocation>
        <location evidence="2">Endoplasmic reticulum membrane</location>
    </subcellularLocation>
</comment>
<proteinExistence type="inferred from homology"/>
<evidence type="ECO:0000313" key="13">
    <source>
        <dbReference type="EMBL" id="KAK9166495.1"/>
    </source>
</evidence>
<feature type="domain" description="O-acyltransferase WSD1-like N-terminal" evidence="11">
    <location>
        <begin position="95"/>
        <end position="240"/>
    </location>
</feature>
<evidence type="ECO:0000256" key="8">
    <source>
        <dbReference type="ARBA" id="ARBA00024360"/>
    </source>
</evidence>
<dbReference type="InterPro" id="IPR045034">
    <property type="entry name" value="O-acyltransferase_WSD1-like"/>
</dbReference>
<dbReference type="GO" id="GO:0004144">
    <property type="term" value="F:diacylglycerol O-acyltransferase activity"/>
    <property type="evidence" value="ECO:0007669"/>
    <property type="project" value="UniProtKB-EC"/>
</dbReference>
<comment type="pathway">
    <text evidence="3">Glycerolipid metabolism; triacylglycerol biosynthesis.</text>
</comment>
<keyword evidence="5" id="KW-0808">Transferase</keyword>
<evidence type="ECO:0000259" key="11">
    <source>
        <dbReference type="Pfam" id="PF03007"/>
    </source>
</evidence>
<dbReference type="Pfam" id="PF03007">
    <property type="entry name" value="WS_DGAT_cat"/>
    <property type="match status" value="1"/>
</dbReference>
<feature type="domain" description="O-acyltransferase WSD1 C-terminal" evidence="12">
    <location>
        <begin position="358"/>
        <end position="531"/>
    </location>
</feature>
<organism evidence="13 14">
    <name type="scientific">Stephania cephalantha</name>
    <dbReference type="NCBI Taxonomy" id="152367"/>
    <lineage>
        <taxon>Eukaryota</taxon>
        <taxon>Viridiplantae</taxon>
        <taxon>Streptophyta</taxon>
        <taxon>Embryophyta</taxon>
        <taxon>Tracheophyta</taxon>
        <taxon>Spermatophyta</taxon>
        <taxon>Magnoliopsida</taxon>
        <taxon>Ranunculales</taxon>
        <taxon>Menispermaceae</taxon>
        <taxon>Menispermoideae</taxon>
        <taxon>Cissampelideae</taxon>
        <taxon>Stephania</taxon>
    </lineage>
</organism>
<accession>A0AAP0Q402</accession>
<evidence type="ECO:0000256" key="4">
    <source>
        <dbReference type="ARBA" id="ARBA00005189"/>
    </source>
</evidence>
<evidence type="ECO:0000256" key="5">
    <source>
        <dbReference type="ARBA" id="ARBA00022679"/>
    </source>
</evidence>